<protein>
    <submittedName>
        <fullName evidence="2">Uncharacterized protein</fullName>
    </submittedName>
</protein>
<dbReference type="EMBL" id="PYGA01000004">
    <property type="protein sequence ID" value="PSK98909.1"/>
    <property type="molecule type" value="Genomic_DNA"/>
</dbReference>
<organism evidence="2 3">
    <name type="scientific">Murinocardiopsis flavida</name>
    <dbReference type="NCBI Taxonomy" id="645275"/>
    <lineage>
        <taxon>Bacteria</taxon>
        <taxon>Bacillati</taxon>
        <taxon>Actinomycetota</taxon>
        <taxon>Actinomycetes</taxon>
        <taxon>Streptosporangiales</taxon>
        <taxon>Nocardiopsidaceae</taxon>
        <taxon>Murinocardiopsis</taxon>
    </lineage>
</organism>
<evidence type="ECO:0000313" key="3">
    <source>
        <dbReference type="Proteomes" id="UP000240542"/>
    </source>
</evidence>
<sequence>MIAEFRAAFQELIDASVAADPRYFAPAVHKVYQMASQVPMEEREQALKVLGPIFAGGYLTPGVAADLSVVAGALVEIGTRPGDTGAEVLRITRTTGQSAAVFLHAWKETGGGTPPEPEQVTDAEEERVARTLGDNAPGATMAWWTARRYGLAAKTMLSDGGVRAAVRSDPELGAELVAIANQLSGALTEFGEVRALLRMAEATSAVVLDRASGRGFRVLFEGIGDNFQLHTLLADALVGGQGRGLAGERPDPRWTASFVDSDPDPAAGVVHGWWNMVTADGSWVWNEGVPADIPMVEGERVLVLEEQPYERTWNAGRVHPQVRGWLDVDEELTPAEAATWWQRVSPSEAAAPLHSPHEAQQPPPQLPDWEVAEEATAPPDELAAMEARAASWPEDRPAAPHAEPPTEHAVPQYAPQWAPEPEDAPAPPPAPWSGPADPPAWPEAPAEPAAPYAPEGPTEEGAPRRTPPGAGLLPPLPEGVSDSAAWGPAWRDY</sequence>
<proteinExistence type="predicted"/>
<dbReference type="RefSeq" id="WP_106582237.1">
    <property type="nucleotide sequence ID" value="NZ_PYGA01000004.1"/>
</dbReference>
<name>A0A2P8DNY7_9ACTN</name>
<evidence type="ECO:0000313" key="2">
    <source>
        <dbReference type="EMBL" id="PSK98909.1"/>
    </source>
</evidence>
<gene>
    <name evidence="2" type="ORF">CLV63_104133</name>
</gene>
<evidence type="ECO:0000256" key="1">
    <source>
        <dbReference type="SAM" id="MobiDB-lite"/>
    </source>
</evidence>
<reference evidence="2 3" key="1">
    <citation type="submission" date="2018-03" db="EMBL/GenBank/DDBJ databases">
        <title>Genomic Encyclopedia of Archaeal and Bacterial Type Strains, Phase II (KMG-II): from individual species to whole genera.</title>
        <authorList>
            <person name="Goeker M."/>
        </authorList>
    </citation>
    <scope>NUCLEOTIDE SEQUENCE [LARGE SCALE GENOMIC DNA]</scope>
    <source>
        <strain evidence="2 3">DSM 45312</strain>
    </source>
</reference>
<comment type="caution">
    <text evidence="2">The sequence shown here is derived from an EMBL/GenBank/DDBJ whole genome shotgun (WGS) entry which is preliminary data.</text>
</comment>
<feature type="region of interest" description="Disordered" evidence="1">
    <location>
        <begin position="346"/>
        <end position="366"/>
    </location>
</feature>
<feature type="compositionally biased region" description="Low complexity" evidence="1">
    <location>
        <begin position="443"/>
        <end position="460"/>
    </location>
</feature>
<keyword evidence="3" id="KW-1185">Reference proteome</keyword>
<feature type="region of interest" description="Disordered" evidence="1">
    <location>
        <begin position="386"/>
        <end position="493"/>
    </location>
</feature>
<dbReference type="Proteomes" id="UP000240542">
    <property type="component" value="Unassembled WGS sequence"/>
</dbReference>
<feature type="compositionally biased region" description="Pro residues" evidence="1">
    <location>
        <begin position="424"/>
        <end position="442"/>
    </location>
</feature>
<dbReference type="OrthoDB" id="4308386at2"/>
<dbReference type="AlphaFoldDB" id="A0A2P8DNY7"/>
<accession>A0A2P8DNY7</accession>